<dbReference type="EMBL" id="VXPY01000094">
    <property type="protein sequence ID" value="MYD91307.1"/>
    <property type="molecule type" value="Genomic_DNA"/>
</dbReference>
<evidence type="ECO:0000313" key="2">
    <source>
        <dbReference type="EMBL" id="MYD91307.1"/>
    </source>
</evidence>
<dbReference type="Gene3D" id="3.40.50.1010">
    <property type="entry name" value="5'-nuclease"/>
    <property type="match status" value="1"/>
</dbReference>
<evidence type="ECO:0000259" key="1">
    <source>
        <dbReference type="Pfam" id="PF01850"/>
    </source>
</evidence>
<dbReference type="AlphaFoldDB" id="A0A6B1DWE5"/>
<organism evidence="2">
    <name type="scientific">Caldilineaceae bacterium SB0662_bin_9</name>
    <dbReference type="NCBI Taxonomy" id="2605258"/>
    <lineage>
        <taxon>Bacteria</taxon>
        <taxon>Bacillati</taxon>
        <taxon>Chloroflexota</taxon>
        <taxon>Caldilineae</taxon>
        <taxon>Caldilineales</taxon>
        <taxon>Caldilineaceae</taxon>
    </lineage>
</organism>
<dbReference type="InterPro" id="IPR002716">
    <property type="entry name" value="PIN_dom"/>
</dbReference>
<name>A0A6B1DWE5_9CHLR</name>
<protein>
    <submittedName>
        <fullName evidence="2">Type II toxin-antitoxin system VapC family toxin</fullName>
    </submittedName>
</protein>
<feature type="domain" description="PIN" evidence="1">
    <location>
        <begin position="5"/>
        <end position="58"/>
    </location>
</feature>
<dbReference type="Pfam" id="PF01850">
    <property type="entry name" value="PIN"/>
    <property type="match status" value="1"/>
</dbReference>
<accession>A0A6B1DWE5</accession>
<dbReference type="SUPFAM" id="SSF88723">
    <property type="entry name" value="PIN domain-like"/>
    <property type="match status" value="1"/>
</dbReference>
<proteinExistence type="predicted"/>
<sequence>MERPAARIVGSGPDHLNIFESLCRESSATGKLFADAQHAAIAIEHGCTIVFTDSDFNRFLGLRW</sequence>
<gene>
    <name evidence="2" type="ORF">F4Y08_13380</name>
</gene>
<reference evidence="2" key="1">
    <citation type="submission" date="2019-09" db="EMBL/GenBank/DDBJ databases">
        <title>Characterisation of the sponge microbiome using genome-centric metagenomics.</title>
        <authorList>
            <person name="Engelberts J.P."/>
            <person name="Robbins S.J."/>
            <person name="De Goeij J.M."/>
            <person name="Aranda M."/>
            <person name="Bell S.C."/>
            <person name="Webster N.S."/>
        </authorList>
    </citation>
    <scope>NUCLEOTIDE SEQUENCE</scope>
    <source>
        <strain evidence="2">SB0662_bin_9</strain>
    </source>
</reference>
<comment type="caution">
    <text evidence="2">The sequence shown here is derived from an EMBL/GenBank/DDBJ whole genome shotgun (WGS) entry which is preliminary data.</text>
</comment>
<dbReference type="InterPro" id="IPR029060">
    <property type="entry name" value="PIN-like_dom_sf"/>
</dbReference>